<dbReference type="SUPFAM" id="SSF47384">
    <property type="entry name" value="Homodimeric domain of signal transducing histidine kinase"/>
    <property type="match status" value="1"/>
</dbReference>
<feature type="domain" description="Histidine kinase" evidence="7">
    <location>
        <begin position="497"/>
        <end position="761"/>
    </location>
</feature>
<dbReference type="InterPro" id="IPR004358">
    <property type="entry name" value="Sig_transdc_His_kin-like_C"/>
</dbReference>
<keyword evidence="3" id="KW-0597">Phosphoprotein</keyword>
<dbReference type="AlphaFoldDB" id="A0A1E5QJQ6"/>
<dbReference type="PANTHER" id="PTHR43065">
    <property type="entry name" value="SENSOR HISTIDINE KINASE"/>
    <property type="match status" value="1"/>
</dbReference>
<dbReference type="SUPFAM" id="SSF55874">
    <property type="entry name" value="ATPase domain of HSP90 chaperone/DNA topoisomerase II/histidine kinase"/>
    <property type="match status" value="1"/>
</dbReference>
<dbReference type="Pfam" id="PF02518">
    <property type="entry name" value="HATPase_c"/>
    <property type="match status" value="1"/>
</dbReference>
<dbReference type="Pfam" id="PF00512">
    <property type="entry name" value="HisKA"/>
    <property type="match status" value="1"/>
</dbReference>
<reference evidence="9" key="1">
    <citation type="submission" date="2016-09" db="EMBL/GenBank/DDBJ databases">
        <title>Draft genome of thermotolerant cyanobacterium Desertifilum sp. strain IPPAS B-1220.</title>
        <authorList>
            <person name="Sinetova M.A."/>
            <person name="Bolakhan K."/>
            <person name="Zayadan B.K."/>
            <person name="Mironov K.S."/>
            <person name="Ustinova V."/>
            <person name="Kupriyanova E.V."/>
            <person name="Sidorov R.A."/>
            <person name="Skrypnik A.N."/>
            <person name="Gogoleva N.E."/>
            <person name="Gogolev Y.V."/>
            <person name="Los D.A."/>
        </authorList>
    </citation>
    <scope>NUCLEOTIDE SEQUENCE [LARGE SCALE GENOMIC DNA]</scope>
    <source>
        <strain evidence="9">IPPAS B-1220</strain>
    </source>
</reference>
<dbReference type="SMART" id="SM00065">
    <property type="entry name" value="GAF"/>
    <property type="match status" value="2"/>
</dbReference>
<evidence type="ECO:0000256" key="4">
    <source>
        <dbReference type="ARBA" id="ARBA00022777"/>
    </source>
</evidence>
<dbReference type="SUPFAM" id="SSF55785">
    <property type="entry name" value="PYP-like sensor domain (PAS domain)"/>
    <property type="match status" value="1"/>
</dbReference>
<dbReference type="STRING" id="1781255.BH720_12315"/>
<dbReference type="Pfam" id="PF01590">
    <property type="entry name" value="GAF"/>
    <property type="match status" value="1"/>
</dbReference>
<dbReference type="PRINTS" id="PR00344">
    <property type="entry name" value="BCTRLSENSOR"/>
</dbReference>
<dbReference type="CDD" id="cd00082">
    <property type="entry name" value="HisKA"/>
    <property type="match status" value="1"/>
</dbReference>
<dbReference type="GO" id="GO:0000155">
    <property type="term" value="F:phosphorelay sensor kinase activity"/>
    <property type="evidence" value="ECO:0007669"/>
    <property type="project" value="InterPro"/>
</dbReference>
<evidence type="ECO:0000313" key="9">
    <source>
        <dbReference type="EMBL" id="OEJ74912.1"/>
    </source>
</evidence>
<dbReference type="SMART" id="SM00388">
    <property type="entry name" value="HisKA"/>
    <property type="match status" value="1"/>
</dbReference>
<gene>
    <name evidence="9" type="ORF">BH720_12315</name>
</gene>
<dbReference type="InterPro" id="IPR035965">
    <property type="entry name" value="PAS-like_dom_sf"/>
</dbReference>
<dbReference type="InterPro" id="IPR013656">
    <property type="entry name" value="PAS_4"/>
</dbReference>
<comment type="catalytic activity">
    <reaction evidence="1">
        <text>ATP + protein L-histidine = ADP + protein N-phospho-L-histidine.</text>
        <dbReference type="EC" id="2.7.13.3"/>
    </reaction>
</comment>
<dbReference type="Gene3D" id="3.30.450.20">
    <property type="entry name" value="PAS domain"/>
    <property type="match status" value="1"/>
</dbReference>
<evidence type="ECO:0000256" key="5">
    <source>
        <dbReference type="ARBA" id="ARBA00023012"/>
    </source>
</evidence>
<dbReference type="PROSITE" id="PS50109">
    <property type="entry name" value="HIS_KIN"/>
    <property type="match status" value="1"/>
</dbReference>
<dbReference type="PROSITE" id="PS50112">
    <property type="entry name" value="PAS"/>
    <property type="match status" value="1"/>
</dbReference>
<dbReference type="InterPro" id="IPR003018">
    <property type="entry name" value="GAF"/>
</dbReference>
<evidence type="ECO:0000256" key="2">
    <source>
        <dbReference type="ARBA" id="ARBA00012438"/>
    </source>
</evidence>
<dbReference type="InterPro" id="IPR005467">
    <property type="entry name" value="His_kinase_dom"/>
</dbReference>
<keyword evidence="6" id="KW-0175">Coiled coil</keyword>
<dbReference type="SMART" id="SM00387">
    <property type="entry name" value="HATPase_c"/>
    <property type="match status" value="1"/>
</dbReference>
<evidence type="ECO:0000256" key="3">
    <source>
        <dbReference type="ARBA" id="ARBA00022553"/>
    </source>
</evidence>
<dbReference type="Pfam" id="PF08448">
    <property type="entry name" value="PAS_4"/>
    <property type="match status" value="1"/>
</dbReference>
<accession>A0A1E5QJQ6</accession>
<dbReference type="EMBL" id="MJGC01000059">
    <property type="protein sequence ID" value="OEJ74912.1"/>
    <property type="molecule type" value="Genomic_DNA"/>
</dbReference>
<dbReference type="CDD" id="cd00130">
    <property type="entry name" value="PAS"/>
    <property type="match status" value="1"/>
</dbReference>
<name>A0A1E5QJQ6_9CYAN</name>
<dbReference type="InterPro" id="IPR003594">
    <property type="entry name" value="HATPase_dom"/>
</dbReference>
<comment type="caution">
    <text evidence="9">The sequence shown here is derived from an EMBL/GenBank/DDBJ whole genome shotgun (WGS) entry which is preliminary data.</text>
</comment>
<dbReference type="NCBIfam" id="TIGR00229">
    <property type="entry name" value="sensory_box"/>
    <property type="match status" value="1"/>
</dbReference>
<organism evidence="9">
    <name type="scientific">Desertifilum tharense IPPAS B-1220</name>
    <dbReference type="NCBI Taxonomy" id="1781255"/>
    <lineage>
        <taxon>Bacteria</taxon>
        <taxon>Bacillati</taxon>
        <taxon>Cyanobacteriota</taxon>
        <taxon>Cyanophyceae</taxon>
        <taxon>Desertifilales</taxon>
        <taxon>Desertifilaceae</taxon>
        <taxon>Desertifilum</taxon>
    </lineage>
</organism>
<evidence type="ECO:0000256" key="6">
    <source>
        <dbReference type="SAM" id="Coils"/>
    </source>
</evidence>
<evidence type="ECO:0000259" key="8">
    <source>
        <dbReference type="PROSITE" id="PS50112"/>
    </source>
</evidence>
<dbReference type="Pfam" id="PF13185">
    <property type="entry name" value="GAF_2"/>
    <property type="match status" value="1"/>
</dbReference>
<dbReference type="InterPro" id="IPR036097">
    <property type="entry name" value="HisK_dim/P_sf"/>
</dbReference>
<dbReference type="SMART" id="SM00091">
    <property type="entry name" value="PAS"/>
    <property type="match status" value="1"/>
</dbReference>
<dbReference type="InterPro" id="IPR000014">
    <property type="entry name" value="PAS"/>
</dbReference>
<sequence>MVKILESITDAFFTLDRQWRFTYLNSRAEQILLRNRKQLQNTHLWEEFPELANSTFRGEFERAMSRQVTVHFEEFYSLLSIWLEVKAYPYQEGLSVYFRDVTTRKQAEAELLERSYLSTLATEVGTILVQGGTLPDILERCANAIVQELDIAGAKIWLFATDSQMLELQAVAGQLSYSEAFPVRIAIGISIIGFIAHNRQPYHTNNLLKDAWFGASTWAEEEQLSAFAGYPLIVEDRLIGVMAVFSKRAFSVELDNTLSWVANAIAVAVDRSWAREALMSRRESLLFQLANQIRKSLDLNTILTTAVSEIRNLLNIDRCQFMWCWPHQAYLSITHESAASDIASGLGDFSPTDTTILMEKIQNLETLRIEETHDSTSELAEDTDLGILQASLFHQGISSQLLVPLETRTGQLGAIICSHCSGPRPWSNSEVELLQAVTDQLAIAIDQAELYAQSHAAAFAAKTQAEQLSEALETLKSTQAQLIQHEKMSSLGQMIAGIAHEINNPVNFITGNLTHASNYIEDLMDLLKLYQDYYPNADRTIQDKTQDIDLEFLEEDLPSLLESMQVGAERIRQIVLSLRNFSRLDESEMKPVNIHEGIDNTLMILQHRLKPKTANQAIQVIKEYGDLPQIGCYPGQLNQVFMNILSNAIDALEASSELSAVVPVTSYSSSLPLMPTIWIQTKYINDQWIAIHVIDNGQGMSEEVRSRLFDPFFTTKPVGKGTGLGLSISYQIVVEKHKGKLQCFSEVGKGAEFIIAIPVAPTEPLT</sequence>
<feature type="coiled-coil region" evidence="6">
    <location>
        <begin position="461"/>
        <end position="488"/>
    </location>
</feature>
<dbReference type="Gene3D" id="1.10.287.130">
    <property type="match status" value="1"/>
</dbReference>
<dbReference type="EC" id="2.7.13.3" evidence="2"/>
<dbReference type="Gene3D" id="3.30.565.10">
    <property type="entry name" value="Histidine kinase-like ATPase, C-terminal domain"/>
    <property type="match status" value="1"/>
</dbReference>
<protein>
    <recommendedName>
        <fullName evidence="2">histidine kinase</fullName>
        <ecNumber evidence="2">2.7.13.3</ecNumber>
    </recommendedName>
</protein>
<dbReference type="PANTHER" id="PTHR43065:SF50">
    <property type="entry name" value="HISTIDINE KINASE"/>
    <property type="match status" value="1"/>
</dbReference>
<keyword evidence="5" id="KW-0902">Two-component regulatory system</keyword>
<dbReference type="SUPFAM" id="SSF55781">
    <property type="entry name" value="GAF domain-like"/>
    <property type="match status" value="2"/>
</dbReference>
<feature type="domain" description="PAS" evidence="8">
    <location>
        <begin position="1"/>
        <end position="67"/>
    </location>
</feature>
<keyword evidence="4" id="KW-0808">Transferase</keyword>
<dbReference type="InterPro" id="IPR036890">
    <property type="entry name" value="HATPase_C_sf"/>
</dbReference>
<keyword evidence="4" id="KW-0418">Kinase</keyword>
<dbReference type="Gene3D" id="3.30.450.40">
    <property type="match status" value="2"/>
</dbReference>
<dbReference type="InterPro" id="IPR029016">
    <property type="entry name" value="GAF-like_dom_sf"/>
</dbReference>
<dbReference type="InterPro" id="IPR003661">
    <property type="entry name" value="HisK_dim/P_dom"/>
</dbReference>
<evidence type="ECO:0000256" key="1">
    <source>
        <dbReference type="ARBA" id="ARBA00000085"/>
    </source>
</evidence>
<evidence type="ECO:0000259" key="7">
    <source>
        <dbReference type="PROSITE" id="PS50109"/>
    </source>
</evidence>
<proteinExistence type="predicted"/>